<accession>A0A4U5TS25</accession>
<gene>
    <name evidence="1" type="ORF">FCN74_01330</name>
</gene>
<comment type="caution">
    <text evidence="1">The sequence shown here is derived from an EMBL/GenBank/DDBJ whole genome shotgun (WGS) entry which is preliminary data.</text>
</comment>
<evidence type="ECO:0000313" key="2">
    <source>
        <dbReference type="Proteomes" id="UP000306552"/>
    </source>
</evidence>
<dbReference type="Pfam" id="PF14595">
    <property type="entry name" value="Thioredoxin_9"/>
    <property type="match status" value="1"/>
</dbReference>
<protein>
    <submittedName>
        <fullName evidence="1">Thioredoxin family protein</fullName>
    </submittedName>
</protein>
<dbReference type="OrthoDB" id="6120799at2"/>
<dbReference type="Gene3D" id="3.40.30.10">
    <property type="entry name" value="Glutaredoxin"/>
    <property type="match status" value="1"/>
</dbReference>
<dbReference type="Proteomes" id="UP000306552">
    <property type="component" value="Unassembled WGS sequence"/>
</dbReference>
<dbReference type="AlphaFoldDB" id="A0A4U5TS25"/>
<keyword evidence="2" id="KW-1185">Reference proteome</keyword>
<organism evidence="1 2">
    <name type="scientific">Mesohalobacter halotolerans</name>
    <dbReference type="NCBI Taxonomy" id="1883405"/>
    <lineage>
        <taxon>Bacteria</taxon>
        <taxon>Pseudomonadati</taxon>
        <taxon>Bacteroidota</taxon>
        <taxon>Flavobacteriia</taxon>
        <taxon>Flavobacteriales</taxon>
        <taxon>Flavobacteriaceae</taxon>
        <taxon>Mesohalobacter</taxon>
    </lineage>
</organism>
<reference evidence="1 2" key="1">
    <citation type="submission" date="2019-04" db="EMBL/GenBank/DDBJ databases">
        <title>Psychroflexus halotolerans sp. nov., isolated from a marine solar saltern.</title>
        <authorList>
            <person name="Feng X."/>
        </authorList>
    </citation>
    <scope>NUCLEOTIDE SEQUENCE [LARGE SCALE GENOMIC DNA]</scope>
    <source>
        <strain evidence="1 2">WDS2C27</strain>
    </source>
</reference>
<sequence>MNTVIDLNTILQNAINASMFYQEFKTLVNDLIDKGQSTGHTQNEDMLHYSKMSVRRIKRWDKTFKFSESDKTFFENLSQPITFLVIAEGWCGDAAHALPILNKIAETSPNLELKVVLRDDNDELMQEFLTNGGKAIPKLIALDNNNNVLFTWGPRPKEATEMVKAYKEKYGQLTPEFKEDLQKWYNKDKGQSTVKDIRTQLEAVAL</sequence>
<dbReference type="InterPro" id="IPR036249">
    <property type="entry name" value="Thioredoxin-like_sf"/>
</dbReference>
<evidence type="ECO:0000313" key="1">
    <source>
        <dbReference type="EMBL" id="TKS57087.1"/>
    </source>
</evidence>
<dbReference type="EMBL" id="SWMU01000001">
    <property type="protein sequence ID" value="TKS57087.1"/>
    <property type="molecule type" value="Genomic_DNA"/>
</dbReference>
<proteinExistence type="predicted"/>
<name>A0A4U5TS25_9FLAO</name>
<dbReference type="RefSeq" id="WP_138930790.1">
    <property type="nucleotide sequence ID" value="NZ_SWMU01000001.1"/>
</dbReference>
<dbReference type="SUPFAM" id="SSF52833">
    <property type="entry name" value="Thioredoxin-like"/>
    <property type="match status" value="1"/>
</dbReference>